<sequence length="154" mass="17453">MNKMAYLDAMGITRWTIRRPKRQVFTLLIDDKVAGQVTSEHPILLTVLGLIGCPIEDCEFSDKDNSDANILWDLRSPKPEYALLRRVNQNASNKPSYLISKPLSELESDAAEKKALWQQICQLYPQALLVFGDKPDAESEMDSETDKAKNLNEI</sequence>
<dbReference type="Proteomes" id="UP001203423">
    <property type="component" value="Unassembled WGS sequence"/>
</dbReference>
<dbReference type="InterPro" id="IPR004615">
    <property type="entry name" value="DNA_pol_III_psi"/>
</dbReference>
<protein>
    <submittedName>
        <fullName evidence="2">DNA polymerase III subunit psi</fullName>
    </submittedName>
</protein>
<comment type="caution">
    <text evidence="2">The sequence shown here is derived from an EMBL/GenBank/DDBJ whole genome shotgun (WGS) entry which is preliminary data.</text>
</comment>
<accession>A0ABT0LCZ4</accession>
<organism evidence="2 3">
    <name type="scientific">Shewanella surugensis</name>
    <dbReference type="NCBI Taxonomy" id="212020"/>
    <lineage>
        <taxon>Bacteria</taxon>
        <taxon>Pseudomonadati</taxon>
        <taxon>Pseudomonadota</taxon>
        <taxon>Gammaproteobacteria</taxon>
        <taxon>Alteromonadales</taxon>
        <taxon>Shewanellaceae</taxon>
        <taxon>Shewanella</taxon>
    </lineage>
</organism>
<dbReference type="RefSeq" id="WP_248940517.1">
    <property type="nucleotide sequence ID" value="NZ_JAKIKS010000042.1"/>
</dbReference>
<evidence type="ECO:0000256" key="1">
    <source>
        <dbReference type="SAM" id="MobiDB-lite"/>
    </source>
</evidence>
<dbReference type="SUPFAM" id="SSF102220">
    <property type="entry name" value="DNA polymerase III psi subunit"/>
    <property type="match status" value="1"/>
</dbReference>
<evidence type="ECO:0000313" key="3">
    <source>
        <dbReference type="Proteomes" id="UP001203423"/>
    </source>
</evidence>
<dbReference type="EMBL" id="JAKIKS010000042">
    <property type="protein sequence ID" value="MCL1125202.1"/>
    <property type="molecule type" value="Genomic_DNA"/>
</dbReference>
<feature type="compositionally biased region" description="Basic and acidic residues" evidence="1">
    <location>
        <begin position="144"/>
        <end position="154"/>
    </location>
</feature>
<keyword evidence="3" id="KW-1185">Reference proteome</keyword>
<feature type="region of interest" description="Disordered" evidence="1">
    <location>
        <begin position="135"/>
        <end position="154"/>
    </location>
</feature>
<dbReference type="InterPro" id="IPR036654">
    <property type="entry name" value="DNA_pol_III_psi_sf"/>
</dbReference>
<gene>
    <name evidence="2" type="ORF">L2764_12130</name>
</gene>
<reference evidence="2 3" key="1">
    <citation type="submission" date="2022-01" db="EMBL/GenBank/DDBJ databases">
        <title>Whole genome-based taxonomy of the Shewanellaceae.</title>
        <authorList>
            <person name="Martin-Rodriguez A.J."/>
        </authorList>
    </citation>
    <scope>NUCLEOTIDE SEQUENCE [LARGE SCALE GENOMIC DNA]</scope>
    <source>
        <strain evidence="2 3">DSM 17177</strain>
    </source>
</reference>
<proteinExistence type="predicted"/>
<evidence type="ECO:0000313" key="2">
    <source>
        <dbReference type="EMBL" id="MCL1125202.1"/>
    </source>
</evidence>
<dbReference type="Gene3D" id="3.40.50.10220">
    <property type="entry name" value="DNA polymerase III, psi subunit"/>
    <property type="match status" value="1"/>
</dbReference>
<name>A0ABT0LCZ4_9GAMM</name>
<dbReference type="Pfam" id="PF03603">
    <property type="entry name" value="DNA_III_psi"/>
    <property type="match status" value="1"/>
</dbReference>